<keyword evidence="11" id="KW-1185">Reference proteome</keyword>
<dbReference type="Proteomes" id="UP000198793">
    <property type="component" value="Unassembled WGS sequence"/>
</dbReference>
<accession>A0A1H0JIN4</accession>
<dbReference type="GO" id="GO:0003952">
    <property type="term" value="F:NAD+ synthase (glutamine-hydrolyzing) activity"/>
    <property type="evidence" value="ECO:0007669"/>
    <property type="project" value="UniProtKB-UniRule"/>
</dbReference>
<dbReference type="PROSITE" id="PS50263">
    <property type="entry name" value="CN_HYDROLASE"/>
    <property type="match status" value="1"/>
</dbReference>
<dbReference type="Pfam" id="PF02540">
    <property type="entry name" value="NAD_synthase"/>
    <property type="match status" value="1"/>
</dbReference>
<name>A0A1H0JIN4_9HYPH</name>
<sequence>MPTEPNTLDPVADRFASARAHGFLRVGTGTPVVASADPARNGQAIADLARRAAGEGVDLLVLPELSLSGYAIDDLHLQDALLEGVERALTQLIEDTAALRTVLLVGAPLRRNGRLYNCAVVLARGQVLGVVPKSFLPNYREYYEKRWFAAGAGVPAGGTIHVAGREAPFGTDLLFEADDLADFVFHAEVCEDFWAPLPPSTRGALAGALVLCNLSASNILVGKAAERHLLCASQASRCIAAYLYSAAGAGESTNDMSWDGQGMIYEAGDLLAEGQRFSREPQLVVADVDLGRLRLERMRTPTFNDAAAAEGHPETRFRRVRFPHEPVFADEGLRRPQRRFPFVPNNPHHLDQDCYEAFEIQVHALERRFLATPGDKMVIGVSGGLDSTHALIVAAKVCDRLGLPRSSILAWTMPGFATGESTKANAWALMRAIGAEAGEIDIRPAARQMLRDMEHPFSNDEPIYDITFENVQAGLRTDYLFRLANQRGAFVIGTGDLSELALGWCTYGVGDQMSHYAVNAGVPKTLIQHLIRWTVASGQFDDATGRILTAILETEISPELVPAGADGLIQSTESKIGPYELNDFFLFHTLRYGQPPAKVLFMAWHAWRDAAAGVWPAHMPDAKRRQYDLATIRLWLERFLFRFFQTSQFKRTAIPNGPKVSAGGALSPRGDWRAPSDNTANAWLESLRRDAPEA</sequence>
<dbReference type="Gene3D" id="3.60.110.10">
    <property type="entry name" value="Carbon-nitrogen hydrolase"/>
    <property type="match status" value="1"/>
</dbReference>
<dbReference type="GO" id="GO:0004359">
    <property type="term" value="F:glutaminase activity"/>
    <property type="evidence" value="ECO:0007669"/>
    <property type="project" value="InterPro"/>
</dbReference>
<feature type="binding site" evidence="7">
    <location>
        <begin position="380"/>
        <end position="387"/>
    </location>
    <ligand>
        <name>ATP</name>
        <dbReference type="ChEBI" id="CHEBI:30616"/>
    </ligand>
</feature>
<dbReference type="Gene3D" id="3.40.50.620">
    <property type="entry name" value="HUPs"/>
    <property type="match status" value="1"/>
</dbReference>
<dbReference type="InterPro" id="IPR003694">
    <property type="entry name" value="NAD_synthase"/>
</dbReference>
<feature type="active site" description="Nucleophile; for glutaminase activity" evidence="7">
    <location>
        <position position="190"/>
    </location>
</feature>
<dbReference type="PIRSF" id="PIRSF006630">
    <property type="entry name" value="NADS_GAT"/>
    <property type="match status" value="1"/>
</dbReference>
<dbReference type="SUPFAM" id="SSF56317">
    <property type="entry name" value="Carbon-nitrogen hydrolase"/>
    <property type="match status" value="1"/>
</dbReference>
<dbReference type="CDD" id="cd07570">
    <property type="entry name" value="GAT_Gln-NAD-synth"/>
    <property type="match status" value="1"/>
</dbReference>
<dbReference type="NCBIfam" id="NF002730">
    <property type="entry name" value="PRK02628.1"/>
    <property type="match status" value="1"/>
</dbReference>
<reference evidence="10 11" key="1">
    <citation type="submission" date="2016-10" db="EMBL/GenBank/DDBJ databases">
        <authorList>
            <person name="de Groot N.N."/>
        </authorList>
    </citation>
    <scope>NUCLEOTIDE SEQUENCE [LARGE SCALE GENOMIC DNA]</scope>
    <source>
        <strain evidence="11">L7-484,KACC 16230,DSM 25025</strain>
    </source>
</reference>
<feature type="active site" description="Proton acceptor; for glutaminase activity" evidence="7">
    <location>
        <position position="64"/>
    </location>
</feature>
<comment type="catalytic activity">
    <reaction evidence="7 8">
        <text>deamido-NAD(+) + L-glutamine + ATP + H2O = L-glutamate + AMP + diphosphate + NAD(+) + H(+)</text>
        <dbReference type="Rhea" id="RHEA:24384"/>
        <dbReference type="ChEBI" id="CHEBI:15377"/>
        <dbReference type="ChEBI" id="CHEBI:15378"/>
        <dbReference type="ChEBI" id="CHEBI:29985"/>
        <dbReference type="ChEBI" id="CHEBI:30616"/>
        <dbReference type="ChEBI" id="CHEBI:33019"/>
        <dbReference type="ChEBI" id="CHEBI:57540"/>
        <dbReference type="ChEBI" id="CHEBI:58359"/>
        <dbReference type="ChEBI" id="CHEBI:58437"/>
        <dbReference type="ChEBI" id="CHEBI:456215"/>
        <dbReference type="EC" id="6.3.5.1"/>
    </reaction>
</comment>
<evidence type="ECO:0000313" key="10">
    <source>
        <dbReference type="EMBL" id="SDO43289.1"/>
    </source>
</evidence>
<dbReference type="OrthoDB" id="9760188at2"/>
<evidence type="ECO:0000256" key="7">
    <source>
        <dbReference type="HAMAP-Rule" id="MF_02090"/>
    </source>
</evidence>
<dbReference type="SUPFAM" id="SSF52402">
    <property type="entry name" value="Adenine nucleotide alpha hydrolases-like"/>
    <property type="match status" value="1"/>
</dbReference>
<feature type="binding site" evidence="7">
    <location>
        <position position="139"/>
    </location>
    <ligand>
        <name>L-glutamine</name>
        <dbReference type="ChEBI" id="CHEBI:58359"/>
    </ligand>
</feature>
<evidence type="ECO:0000256" key="1">
    <source>
        <dbReference type="ARBA" id="ARBA00005188"/>
    </source>
</evidence>
<dbReference type="EMBL" id="FNIT01000006">
    <property type="protein sequence ID" value="SDO43289.1"/>
    <property type="molecule type" value="Genomic_DNA"/>
</dbReference>
<dbReference type="GO" id="GO:0005737">
    <property type="term" value="C:cytoplasm"/>
    <property type="evidence" value="ECO:0007669"/>
    <property type="project" value="InterPro"/>
</dbReference>
<comment type="pathway">
    <text evidence="1 7 8">Cofactor biosynthesis; NAD(+) biosynthesis; NAD(+) from deamido-NAD(+) (L-Gln route): step 1/1.</text>
</comment>
<keyword evidence="6 7" id="KW-0520">NAD</keyword>
<feature type="binding site" evidence="7">
    <location>
        <position position="223"/>
    </location>
    <ligand>
        <name>L-glutamine</name>
        <dbReference type="ChEBI" id="CHEBI:58359"/>
    </ligand>
</feature>
<feature type="active site" description="For glutaminase activity" evidence="7">
    <location>
        <position position="133"/>
    </location>
</feature>
<evidence type="ECO:0000256" key="4">
    <source>
        <dbReference type="ARBA" id="ARBA00022741"/>
    </source>
</evidence>
<dbReference type="FunFam" id="1.10.10.1140:FF:000001">
    <property type="entry name" value="Glutamine-dependent NAD(+) synthetase"/>
    <property type="match status" value="1"/>
</dbReference>
<dbReference type="InterPro" id="IPR014729">
    <property type="entry name" value="Rossmann-like_a/b/a_fold"/>
</dbReference>
<dbReference type="UniPathway" id="UPA00253">
    <property type="reaction ID" value="UER00334"/>
</dbReference>
<evidence type="ECO:0000256" key="8">
    <source>
        <dbReference type="PIRNR" id="PIRNR006630"/>
    </source>
</evidence>
<evidence type="ECO:0000256" key="3">
    <source>
        <dbReference type="ARBA" id="ARBA00022598"/>
    </source>
</evidence>
<comment type="similarity">
    <text evidence="2 7 8">In the C-terminal section; belongs to the NAD synthetase family.</text>
</comment>
<gene>
    <name evidence="7" type="primary">nadE</name>
    <name evidence="10" type="ORF">SAMN05192530_106194</name>
</gene>
<dbReference type="CDD" id="cd00553">
    <property type="entry name" value="NAD_synthase"/>
    <property type="match status" value="1"/>
</dbReference>
<feature type="binding site" evidence="7">
    <location>
        <position position="217"/>
    </location>
    <ligand>
        <name>L-glutamine</name>
        <dbReference type="ChEBI" id="CHEBI:58359"/>
    </ligand>
</feature>
<dbReference type="FunFam" id="3.40.50.620:FF:000155">
    <property type="entry name" value="Glutamine-dependent NAD(+) synthetase"/>
    <property type="match status" value="1"/>
</dbReference>
<evidence type="ECO:0000259" key="9">
    <source>
        <dbReference type="PROSITE" id="PS50263"/>
    </source>
</evidence>
<dbReference type="STRING" id="1166073.SAMN05192530_106194"/>
<organism evidence="10 11">
    <name type="scientific">Aureimonas jatrophae</name>
    <dbReference type="NCBI Taxonomy" id="1166073"/>
    <lineage>
        <taxon>Bacteria</taxon>
        <taxon>Pseudomonadati</taxon>
        <taxon>Pseudomonadota</taxon>
        <taxon>Alphaproteobacteria</taxon>
        <taxon>Hyphomicrobiales</taxon>
        <taxon>Aurantimonadaceae</taxon>
        <taxon>Aureimonas</taxon>
    </lineage>
</organism>
<dbReference type="PANTHER" id="PTHR23090">
    <property type="entry name" value="NH 3 /GLUTAMINE-DEPENDENT NAD + SYNTHETASE"/>
    <property type="match status" value="1"/>
</dbReference>
<dbReference type="Gene3D" id="1.10.10.1140">
    <property type="entry name" value="Glutamine-dependent NAD+ synthetase, C-terminal domain"/>
    <property type="match status" value="1"/>
</dbReference>
<feature type="binding site" evidence="7">
    <location>
        <position position="499"/>
    </location>
    <ligand>
        <name>deamido-NAD(+)</name>
        <dbReference type="ChEBI" id="CHEBI:58437"/>
        <note>ligand shared between two neighboring subunits</note>
    </ligand>
</feature>
<evidence type="ECO:0000256" key="5">
    <source>
        <dbReference type="ARBA" id="ARBA00022840"/>
    </source>
</evidence>
<dbReference type="AlphaFoldDB" id="A0A1H0JIN4"/>
<dbReference type="HAMAP" id="MF_02090">
    <property type="entry name" value="NadE_glutamine_dep"/>
    <property type="match status" value="1"/>
</dbReference>
<dbReference type="RefSeq" id="WP_090674554.1">
    <property type="nucleotide sequence ID" value="NZ_FNIT01000006.1"/>
</dbReference>
<dbReference type="Pfam" id="PF00795">
    <property type="entry name" value="CN_hydrolase"/>
    <property type="match status" value="1"/>
</dbReference>
<keyword evidence="3 7" id="KW-0436">Ligase</keyword>
<evidence type="ECO:0000313" key="11">
    <source>
        <dbReference type="Proteomes" id="UP000198793"/>
    </source>
</evidence>
<dbReference type="PANTHER" id="PTHR23090:SF9">
    <property type="entry name" value="GLUTAMINE-DEPENDENT NAD(+) SYNTHETASE"/>
    <property type="match status" value="1"/>
</dbReference>
<dbReference type="GO" id="GO:0009435">
    <property type="term" value="P:NAD+ biosynthetic process"/>
    <property type="evidence" value="ECO:0007669"/>
    <property type="project" value="UniProtKB-UniRule"/>
</dbReference>
<comment type="function">
    <text evidence="7">Catalyzes the ATP-dependent amidation of deamido-NAD to form NAD. Uses L-glutamine as a nitrogen source.</text>
</comment>
<feature type="binding site" evidence="7">
    <location>
        <begin position="504"/>
        <end position="507"/>
    </location>
    <ligand>
        <name>deamido-NAD(+)</name>
        <dbReference type="ChEBI" id="CHEBI:58437"/>
        <note>ligand shared between two neighboring subunits</note>
    </ligand>
</feature>
<evidence type="ECO:0000256" key="2">
    <source>
        <dbReference type="ARBA" id="ARBA00007145"/>
    </source>
</evidence>
<dbReference type="GO" id="GO:0008795">
    <property type="term" value="F:NAD+ synthase activity"/>
    <property type="evidence" value="ECO:0007669"/>
    <property type="project" value="UniProtKB-UniRule"/>
</dbReference>
<feature type="binding site" evidence="7">
    <location>
        <position position="470"/>
    </location>
    <ligand>
        <name>deamido-NAD(+)</name>
        <dbReference type="ChEBI" id="CHEBI:58437"/>
        <note>ligand shared between two neighboring subunits</note>
    </ligand>
</feature>
<dbReference type="InterPro" id="IPR003010">
    <property type="entry name" value="C-N_Hydrolase"/>
</dbReference>
<dbReference type="InterPro" id="IPR014445">
    <property type="entry name" value="Gln-dep_NAD_synthase"/>
</dbReference>
<keyword evidence="5 7" id="KW-0067">ATP-binding</keyword>
<proteinExistence type="inferred from homology"/>
<protein>
    <recommendedName>
        <fullName evidence="7 8">Glutamine-dependent NAD(+) synthetase</fullName>
        <ecNumber evidence="7 8">6.3.5.1</ecNumber>
    </recommendedName>
    <alternativeName>
        <fullName evidence="7 8">NAD(+) synthase [glutamine-hydrolyzing]</fullName>
    </alternativeName>
</protein>
<dbReference type="EC" id="6.3.5.1" evidence="7 8"/>
<dbReference type="InterPro" id="IPR022310">
    <property type="entry name" value="NAD/GMP_synthase"/>
</dbReference>
<evidence type="ECO:0000256" key="6">
    <source>
        <dbReference type="ARBA" id="ARBA00023027"/>
    </source>
</evidence>
<feature type="binding site" evidence="7">
    <location>
        <position position="650"/>
    </location>
    <ligand>
        <name>deamido-NAD(+)</name>
        <dbReference type="ChEBI" id="CHEBI:58437"/>
        <note>ligand shared between two neighboring subunits</note>
    </ligand>
</feature>
<keyword evidence="4 7" id="KW-0547">Nucleotide-binding</keyword>
<dbReference type="InterPro" id="IPR041856">
    <property type="entry name" value="NAD+_synth_C"/>
</dbReference>
<feature type="domain" description="CN hydrolase" evidence="9">
    <location>
        <begin position="24"/>
        <end position="290"/>
    </location>
</feature>
<feature type="binding site" evidence="7">
    <location>
        <position position="494"/>
    </location>
    <ligand>
        <name>ATP</name>
        <dbReference type="ChEBI" id="CHEBI:30616"/>
    </ligand>
</feature>
<dbReference type="InterPro" id="IPR036526">
    <property type="entry name" value="C-N_Hydrolase_sf"/>
</dbReference>
<dbReference type="GO" id="GO:0005524">
    <property type="term" value="F:ATP binding"/>
    <property type="evidence" value="ECO:0007669"/>
    <property type="project" value="UniProtKB-UniRule"/>
</dbReference>